<reference evidence="3 4" key="1">
    <citation type="journal article" date="2017" name="Int. J. Parasitol.">
        <title>The genome of the protozoan parasite Cystoisospora suis and a reverse vaccinology approach to identify vaccine candidates.</title>
        <authorList>
            <person name="Palmieri N."/>
            <person name="Shrestha A."/>
            <person name="Ruttkowski B."/>
            <person name="Beck T."/>
            <person name="Vogl C."/>
            <person name="Tomley F."/>
            <person name="Blake D.P."/>
            <person name="Joachim A."/>
        </authorList>
    </citation>
    <scope>NUCLEOTIDE SEQUENCE [LARGE SCALE GENOMIC DNA]</scope>
    <source>
        <strain evidence="3 4">Wien I</strain>
    </source>
</reference>
<feature type="signal peptide" evidence="2">
    <location>
        <begin position="1"/>
        <end position="28"/>
    </location>
</feature>
<feature type="chain" id="PRO_5012519134" evidence="2">
    <location>
        <begin position="29"/>
        <end position="123"/>
    </location>
</feature>
<gene>
    <name evidence="3" type="ORF">CSUI_004099</name>
</gene>
<dbReference type="AlphaFoldDB" id="A0A2C6L1Q5"/>
<protein>
    <submittedName>
        <fullName evidence="3">Transmembrane protein</fullName>
    </submittedName>
</protein>
<dbReference type="OrthoDB" id="332242at2759"/>
<dbReference type="VEuPathDB" id="ToxoDB:CSUI_004099"/>
<keyword evidence="1" id="KW-0472">Membrane</keyword>
<accession>A0A2C6L1Q5</accession>
<keyword evidence="1 3" id="KW-0812">Transmembrane</keyword>
<sequence length="123" mass="13781">MPKLKMKGVICLFACAATLLLCAHNVDGLNRVPKWVHDMRVQRVAELKQQIARASQEPHTAANAVDAMDVARLAEELAFLQSEETRLQDDKRSIALFATVIMVVLFLMFFLTTAHMEEAIKDA</sequence>
<evidence type="ECO:0000313" key="3">
    <source>
        <dbReference type="EMBL" id="PHJ22048.1"/>
    </source>
</evidence>
<comment type="caution">
    <text evidence="3">The sequence shown here is derived from an EMBL/GenBank/DDBJ whole genome shotgun (WGS) entry which is preliminary data.</text>
</comment>
<evidence type="ECO:0000256" key="2">
    <source>
        <dbReference type="SAM" id="SignalP"/>
    </source>
</evidence>
<feature type="transmembrane region" description="Helical" evidence="1">
    <location>
        <begin position="94"/>
        <end position="114"/>
    </location>
</feature>
<dbReference type="RefSeq" id="XP_067923725.1">
    <property type="nucleotide sequence ID" value="XM_068064294.1"/>
</dbReference>
<proteinExistence type="predicted"/>
<keyword evidence="4" id="KW-1185">Reference proteome</keyword>
<dbReference type="GeneID" id="94427505"/>
<dbReference type="EMBL" id="MIGC01001850">
    <property type="protein sequence ID" value="PHJ22048.1"/>
    <property type="molecule type" value="Genomic_DNA"/>
</dbReference>
<keyword evidence="1" id="KW-1133">Transmembrane helix</keyword>
<evidence type="ECO:0000256" key="1">
    <source>
        <dbReference type="SAM" id="Phobius"/>
    </source>
</evidence>
<organism evidence="3 4">
    <name type="scientific">Cystoisospora suis</name>
    <dbReference type="NCBI Taxonomy" id="483139"/>
    <lineage>
        <taxon>Eukaryota</taxon>
        <taxon>Sar</taxon>
        <taxon>Alveolata</taxon>
        <taxon>Apicomplexa</taxon>
        <taxon>Conoidasida</taxon>
        <taxon>Coccidia</taxon>
        <taxon>Eucoccidiorida</taxon>
        <taxon>Eimeriorina</taxon>
        <taxon>Sarcocystidae</taxon>
        <taxon>Cystoisospora</taxon>
    </lineage>
</organism>
<dbReference type="Proteomes" id="UP000221165">
    <property type="component" value="Unassembled WGS sequence"/>
</dbReference>
<evidence type="ECO:0000313" key="4">
    <source>
        <dbReference type="Proteomes" id="UP000221165"/>
    </source>
</evidence>
<feature type="non-terminal residue" evidence="3">
    <location>
        <position position="123"/>
    </location>
</feature>
<keyword evidence="2" id="KW-0732">Signal</keyword>
<name>A0A2C6L1Q5_9APIC</name>